<dbReference type="Proteomes" id="UP001165263">
    <property type="component" value="Unassembled WGS sequence"/>
</dbReference>
<dbReference type="Pfam" id="PF02927">
    <property type="entry name" value="CelD_N"/>
    <property type="match status" value="1"/>
</dbReference>
<keyword evidence="4" id="KW-0732">Signal</keyword>
<dbReference type="RefSeq" id="WP_259452323.1">
    <property type="nucleotide sequence ID" value="NZ_CP119520.1"/>
</dbReference>
<comment type="similarity">
    <text evidence="1">Belongs to the glycosyl hydrolase 9 (cellulase E) family.</text>
</comment>
<evidence type="ECO:0000256" key="3">
    <source>
        <dbReference type="ARBA" id="ARBA00023326"/>
    </source>
</evidence>
<protein>
    <submittedName>
        <fullName evidence="7">Glycoside hydrolase family 9 protein</fullName>
    </submittedName>
</protein>
<dbReference type="SUPFAM" id="SSF48208">
    <property type="entry name" value="Six-hairpin glycosidases"/>
    <property type="match status" value="1"/>
</dbReference>
<accession>A0ABT2C7G6</accession>
<dbReference type="CDD" id="cd02850">
    <property type="entry name" value="E_set_Cellulase_N"/>
    <property type="match status" value="1"/>
</dbReference>
<feature type="domain" description="Cellulase Ig-like" evidence="6">
    <location>
        <begin position="125"/>
        <end position="213"/>
    </location>
</feature>
<dbReference type="Gene3D" id="1.50.10.10">
    <property type="match status" value="1"/>
</dbReference>
<dbReference type="InterPro" id="IPR014756">
    <property type="entry name" value="Ig_E-set"/>
</dbReference>
<evidence type="ECO:0000259" key="5">
    <source>
        <dbReference type="Pfam" id="PF00759"/>
    </source>
</evidence>
<evidence type="ECO:0000313" key="8">
    <source>
        <dbReference type="Proteomes" id="UP001165263"/>
    </source>
</evidence>
<dbReference type="InterPro" id="IPR012341">
    <property type="entry name" value="6hp_glycosidase-like_sf"/>
</dbReference>
<evidence type="ECO:0000256" key="4">
    <source>
        <dbReference type="SAM" id="SignalP"/>
    </source>
</evidence>
<keyword evidence="3" id="KW-0624">Polysaccharide degradation</keyword>
<dbReference type="EMBL" id="JANUHC010000014">
    <property type="protein sequence ID" value="MCS0633340.1"/>
    <property type="molecule type" value="Genomic_DNA"/>
</dbReference>
<reference evidence="7" key="1">
    <citation type="submission" date="2022-08" db="EMBL/GenBank/DDBJ databases">
        <title>Reclassification of Massilia species as members of the genera Telluria, Duganella, Pseudoduganella, Mokoshia gen. nov. and Zemynaea gen. nov. using orthogonal and non-orthogonal genome-based approaches.</title>
        <authorList>
            <person name="Bowman J.P."/>
        </authorList>
    </citation>
    <scope>NUCLEOTIDE SEQUENCE</scope>
    <source>
        <strain evidence="7">LMG 11547</strain>
    </source>
</reference>
<keyword evidence="2" id="KW-0119">Carbohydrate metabolism</keyword>
<comment type="caution">
    <text evidence="7">The sequence shown here is derived from an EMBL/GenBank/DDBJ whole genome shotgun (WGS) entry which is preliminary data.</text>
</comment>
<dbReference type="GO" id="GO:0016787">
    <property type="term" value="F:hydrolase activity"/>
    <property type="evidence" value="ECO:0007669"/>
    <property type="project" value="UniProtKB-KW"/>
</dbReference>
<gene>
    <name evidence="7" type="ORF">NX786_28780</name>
</gene>
<evidence type="ECO:0000256" key="1">
    <source>
        <dbReference type="ARBA" id="ARBA00007072"/>
    </source>
</evidence>
<organism evidence="7 8">
    <name type="scientific">Telluria mixta</name>
    <dbReference type="NCBI Taxonomy" id="34071"/>
    <lineage>
        <taxon>Bacteria</taxon>
        <taxon>Pseudomonadati</taxon>
        <taxon>Pseudomonadota</taxon>
        <taxon>Betaproteobacteria</taxon>
        <taxon>Burkholderiales</taxon>
        <taxon>Oxalobacteraceae</taxon>
        <taxon>Telluria group</taxon>
        <taxon>Telluria</taxon>
    </lineage>
</organism>
<dbReference type="InterPro" id="IPR013783">
    <property type="entry name" value="Ig-like_fold"/>
</dbReference>
<keyword evidence="8" id="KW-1185">Reference proteome</keyword>
<sequence length="729" mass="78970">MEIKKSVLLTLAALSAPAWAQTCQPSTTTPYLNINGTTSWAVTSSLALNTGSTVVLGPQPASGGTWAWSGCGTSGSAREQTIKLTNTGTSATTCTATATYTNSCGAKSTQQYNFTIWPAMAANAGKYIMVDQFGYLTNARKVAVLRMPRTGYDANSPQFWPQQVSVVNSATGQEVYKWWPTEWNTRATDPSSGDQVWHFDFSQITTPGTYEIVDQGGQRSARFEIGDNVYRNVLIQAVRMFYYQRLGQARTANNAGLNWADGASNLGPGQDSQARRFLDAGNAATARDLRGGWADAGDFNKYTSWAAGYAQELMDAYVQNPTVFTDDFNLPESWNGIPDILDEAKWGLDWMKRMQNSDGSVLSVVGVVGASPPSSSTGPSYYGDASTTATLATAAAFAEGAKVLGSLNNAALNTYAADLLTRAKNAWNWAQANPNVLFYNNDANHGTQGLAVGQQETDDNGRKSLKLMAAVRLFAATGDATYKNYVDANYTSAAMFRDWNLSGFSAGDARNLLYYASLPNATPTVAAAIRTQFLDLWGRADYDGWGKVDAQTDPYRAYIGSYTWASNAVKANAGSLFAEESYYGISRHTAEQDANVAADYVHYMHGVNPLGKVYLSNMYSFGAENSVNRLWHSWFTQGTPWNDAKQSPYGPAPGYLAGGPAGTQYNWDSRCPGVSPQCGSAPPAPPYGQPSQKTYLDFNDGWPLNSWSVSEPSNGYQTAYIRLLARFVK</sequence>
<feature type="chain" id="PRO_5045602749" evidence="4">
    <location>
        <begin position="21"/>
        <end position="729"/>
    </location>
</feature>
<dbReference type="Pfam" id="PF00759">
    <property type="entry name" value="Glyco_hydro_9"/>
    <property type="match status" value="1"/>
</dbReference>
<dbReference type="Gene3D" id="2.60.40.10">
    <property type="entry name" value="Immunoglobulins"/>
    <property type="match status" value="1"/>
</dbReference>
<evidence type="ECO:0000256" key="2">
    <source>
        <dbReference type="ARBA" id="ARBA00023277"/>
    </source>
</evidence>
<evidence type="ECO:0000313" key="7">
    <source>
        <dbReference type="EMBL" id="MCS0633340.1"/>
    </source>
</evidence>
<keyword evidence="7" id="KW-0378">Hydrolase</keyword>
<feature type="signal peptide" evidence="4">
    <location>
        <begin position="1"/>
        <end position="20"/>
    </location>
</feature>
<dbReference type="SUPFAM" id="SSF81296">
    <property type="entry name" value="E set domains"/>
    <property type="match status" value="1"/>
</dbReference>
<dbReference type="InterPro" id="IPR004197">
    <property type="entry name" value="Cellulase_Ig-like"/>
</dbReference>
<proteinExistence type="inferred from homology"/>
<feature type="domain" description="Glycoside hydrolase family 9" evidence="5">
    <location>
        <begin position="230"/>
        <end position="721"/>
    </location>
</feature>
<dbReference type="InterPro" id="IPR008928">
    <property type="entry name" value="6-hairpin_glycosidase_sf"/>
</dbReference>
<dbReference type="InterPro" id="IPR001701">
    <property type="entry name" value="Glyco_hydro_9"/>
</dbReference>
<name>A0ABT2C7G6_9BURK</name>
<evidence type="ECO:0000259" key="6">
    <source>
        <dbReference type="Pfam" id="PF02927"/>
    </source>
</evidence>